<keyword evidence="8" id="KW-0804">Transcription</keyword>
<keyword evidence="3" id="KW-0677">Repeat</keyword>
<keyword evidence="6" id="KW-0805">Transcription regulation</keyword>
<organism evidence="12 13">
    <name type="scientific">Nicator chloris</name>
    <dbReference type="NCBI Taxonomy" id="237433"/>
    <lineage>
        <taxon>Eukaryota</taxon>
        <taxon>Metazoa</taxon>
        <taxon>Chordata</taxon>
        <taxon>Craniata</taxon>
        <taxon>Vertebrata</taxon>
        <taxon>Euteleostomi</taxon>
        <taxon>Archelosauria</taxon>
        <taxon>Archosauria</taxon>
        <taxon>Dinosauria</taxon>
        <taxon>Saurischia</taxon>
        <taxon>Theropoda</taxon>
        <taxon>Coelurosauria</taxon>
        <taxon>Aves</taxon>
        <taxon>Neognathae</taxon>
        <taxon>Neoaves</taxon>
        <taxon>Telluraves</taxon>
        <taxon>Australaves</taxon>
        <taxon>Passeriformes</taxon>
        <taxon>Sylvioidea</taxon>
        <taxon>Pycnonotidae</taxon>
        <taxon>Nicator</taxon>
    </lineage>
</organism>
<keyword evidence="13" id="KW-1185">Reference proteome</keyword>
<protein>
    <submittedName>
        <fullName evidence="12">ZN662 protein</fullName>
    </submittedName>
</protein>
<dbReference type="FunFam" id="3.30.160.60:FF:002343">
    <property type="entry name" value="Zinc finger protein 33A"/>
    <property type="match status" value="1"/>
</dbReference>
<sequence length="83" mass="9028">LTSQASLVTHRRIHTGERPFACPDCGKGFMATKSLSKHRRAQHGGGFICSDCGRSLSSHPALVAHRRIHTGERPYECPDCGKG</sequence>
<evidence type="ECO:0000313" key="12">
    <source>
        <dbReference type="EMBL" id="NXX29229.1"/>
    </source>
</evidence>
<dbReference type="InterPro" id="IPR036236">
    <property type="entry name" value="Znf_C2H2_sf"/>
</dbReference>
<dbReference type="FunFam" id="3.30.160.60:FF:000965">
    <property type="entry name" value="Neurotrophin receptor-interacting factor homolog"/>
    <property type="match status" value="1"/>
</dbReference>
<feature type="non-terminal residue" evidence="12">
    <location>
        <position position="1"/>
    </location>
</feature>
<comment type="subcellular location">
    <subcellularLocation>
        <location evidence="1">Nucleus</location>
    </subcellularLocation>
</comment>
<dbReference type="Proteomes" id="UP000653383">
    <property type="component" value="Unassembled WGS sequence"/>
</dbReference>
<dbReference type="SUPFAM" id="SSF57667">
    <property type="entry name" value="beta-beta-alpha zinc fingers"/>
    <property type="match status" value="2"/>
</dbReference>
<dbReference type="AlphaFoldDB" id="A0A852HWM0"/>
<evidence type="ECO:0000256" key="8">
    <source>
        <dbReference type="ARBA" id="ARBA00023163"/>
    </source>
</evidence>
<reference evidence="12" key="1">
    <citation type="submission" date="2020-02" db="EMBL/GenBank/DDBJ databases">
        <title>Bird 10,000 Genomes (B10K) Project - Family phase.</title>
        <authorList>
            <person name="Zhang G."/>
        </authorList>
    </citation>
    <scope>NUCLEOTIDE SEQUENCE</scope>
    <source>
        <strain evidence="12">B10K-DU-002-40</strain>
        <tissue evidence="12">Muscle</tissue>
    </source>
</reference>
<dbReference type="Pfam" id="PF00096">
    <property type="entry name" value="zf-C2H2"/>
    <property type="match status" value="1"/>
</dbReference>
<evidence type="ECO:0000256" key="7">
    <source>
        <dbReference type="ARBA" id="ARBA00023125"/>
    </source>
</evidence>
<dbReference type="PANTHER" id="PTHR23234:SF8">
    <property type="entry name" value="C2H2-TYPE DOMAIN-CONTAINING PROTEIN"/>
    <property type="match status" value="1"/>
</dbReference>
<feature type="domain" description="C2H2-type" evidence="11">
    <location>
        <begin position="20"/>
        <end position="45"/>
    </location>
</feature>
<keyword evidence="2" id="KW-0479">Metal-binding</keyword>
<accession>A0A852HWM0</accession>
<evidence type="ECO:0000313" key="13">
    <source>
        <dbReference type="Proteomes" id="UP000653383"/>
    </source>
</evidence>
<evidence type="ECO:0000256" key="5">
    <source>
        <dbReference type="ARBA" id="ARBA00022833"/>
    </source>
</evidence>
<feature type="domain" description="C2H2-type" evidence="11">
    <location>
        <begin position="47"/>
        <end position="74"/>
    </location>
</feature>
<comment type="caution">
    <text evidence="12">The sequence shown here is derived from an EMBL/GenBank/DDBJ whole genome shotgun (WGS) entry which is preliminary data.</text>
</comment>
<dbReference type="PROSITE" id="PS50157">
    <property type="entry name" value="ZINC_FINGER_C2H2_2"/>
    <property type="match status" value="3"/>
</dbReference>
<keyword evidence="9" id="KW-0539">Nucleus</keyword>
<evidence type="ECO:0000256" key="6">
    <source>
        <dbReference type="ARBA" id="ARBA00023015"/>
    </source>
</evidence>
<dbReference type="InterPro" id="IPR050758">
    <property type="entry name" value="Znf_C2H2-type"/>
</dbReference>
<feature type="non-terminal residue" evidence="12">
    <location>
        <position position="83"/>
    </location>
</feature>
<evidence type="ECO:0000256" key="1">
    <source>
        <dbReference type="ARBA" id="ARBA00004123"/>
    </source>
</evidence>
<feature type="domain" description="C2H2-type" evidence="11">
    <location>
        <begin position="1"/>
        <end position="19"/>
    </location>
</feature>
<dbReference type="GO" id="GO:0008270">
    <property type="term" value="F:zinc ion binding"/>
    <property type="evidence" value="ECO:0007669"/>
    <property type="project" value="UniProtKB-KW"/>
</dbReference>
<name>A0A852HWM0_9PASS</name>
<gene>
    <name evidence="12" type="primary">Znf662</name>
    <name evidence="12" type="ORF">NICCHL_R12915</name>
</gene>
<dbReference type="EMBL" id="WAAE01010393">
    <property type="protein sequence ID" value="NXX29229.1"/>
    <property type="molecule type" value="Genomic_DNA"/>
</dbReference>
<dbReference type="InterPro" id="IPR013087">
    <property type="entry name" value="Znf_C2H2_type"/>
</dbReference>
<dbReference type="PROSITE" id="PS00028">
    <property type="entry name" value="ZINC_FINGER_C2H2_1"/>
    <property type="match status" value="1"/>
</dbReference>
<keyword evidence="5" id="KW-0862">Zinc</keyword>
<keyword evidence="4 10" id="KW-0863">Zinc-finger</keyword>
<dbReference type="Pfam" id="PF13894">
    <property type="entry name" value="zf-C2H2_4"/>
    <property type="match status" value="1"/>
</dbReference>
<keyword evidence="7" id="KW-0238">DNA-binding</keyword>
<dbReference type="Gene3D" id="3.30.160.60">
    <property type="entry name" value="Classic Zinc Finger"/>
    <property type="match status" value="4"/>
</dbReference>
<evidence type="ECO:0000256" key="4">
    <source>
        <dbReference type="ARBA" id="ARBA00022771"/>
    </source>
</evidence>
<proteinExistence type="predicted"/>
<dbReference type="GO" id="GO:0005634">
    <property type="term" value="C:nucleus"/>
    <property type="evidence" value="ECO:0007669"/>
    <property type="project" value="UniProtKB-SubCell"/>
</dbReference>
<dbReference type="SMART" id="SM00355">
    <property type="entry name" value="ZnF_C2H2"/>
    <property type="match status" value="2"/>
</dbReference>
<dbReference type="GO" id="GO:0003677">
    <property type="term" value="F:DNA binding"/>
    <property type="evidence" value="ECO:0007669"/>
    <property type="project" value="UniProtKB-KW"/>
</dbReference>
<evidence type="ECO:0000256" key="10">
    <source>
        <dbReference type="PROSITE-ProRule" id="PRU00042"/>
    </source>
</evidence>
<evidence type="ECO:0000256" key="3">
    <source>
        <dbReference type="ARBA" id="ARBA00022737"/>
    </source>
</evidence>
<evidence type="ECO:0000259" key="11">
    <source>
        <dbReference type="PROSITE" id="PS50157"/>
    </source>
</evidence>
<dbReference type="PANTHER" id="PTHR23234">
    <property type="entry name" value="ZNF44 PROTEIN"/>
    <property type="match status" value="1"/>
</dbReference>
<evidence type="ECO:0000256" key="2">
    <source>
        <dbReference type="ARBA" id="ARBA00022723"/>
    </source>
</evidence>
<dbReference type="OrthoDB" id="427030at2759"/>
<evidence type="ECO:0000256" key="9">
    <source>
        <dbReference type="ARBA" id="ARBA00023242"/>
    </source>
</evidence>